<comment type="caution">
    <text evidence="1">The sequence shown here is derived from an EMBL/GenBank/DDBJ whole genome shotgun (WGS) entry which is preliminary data.</text>
</comment>
<organism evidence="1 2">
    <name type="scientific">Thermoactinomyces mirandus</name>
    <dbReference type="NCBI Taxonomy" id="2756294"/>
    <lineage>
        <taxon>Bacteria</taxon>
        <taxon>Bacillati</taxon>
        <taxon>Bacillota</taxon>
        <taxon>Bacilli</taxon>
        <taxon>Bacillales</taxon>
        <taxon>Thermoactinomycetaceae</taxon>
        <taxon>Thermoactinomyces</taxon>
    </lineage>
</organism>
<reference evidence="1 2" key="1">
    <citation type="submission" date="2020-07" db="EMBL/GenBank/DDBJ databases">
        <title>Thermoactinomyces phylogeny.</title>
        <authorList>
            <person name="Dunlap C."/>
        </authorList>
    </citation>
    <scope>NUCLEOTIDE SEQUENCE [LARGE SCALE GENOMIC DNA]</scope>
    <source>
        <strain evidence="1 2">AMNI-1</strain>
    </source>
</reference>
<evidence type="ECO:0000313" key="2">
    <source>
        <dbReference type="Proteomes" id="UP000538292"/>
    </source>
</evidence>
<dbReference type="Proteomes" id="UP000538292">
    <property type="component" value="Unassembled WGS sequence"/>
</dbReference>
<dbReference type="AlphaFoldDB" id="A0A7W2AS35"/>
<protein>
    <submittedName>
        <fullName evidence="1">Uncharacterized protein</fullName>
    </submittedName>
</protein>
<dbReference type="EMBL" id="JACEOL010000062">
    <property type="protein sequence ID" value="MBA4603634.1"/>
    <property type="molecule type" value="Genomic_DNA"/>
</dbReference>
<name>A0A7W2AS35_9BACL</name>
<gene>
    <name evidence="1" type="ORF">H2C83_15295</name>
</gene>
<accession>A0A7W2AS35</accession>
<evidence type="ECO:0000313" key="1">
    <source>
        <dbReference type="EMBL" id="MBA4603634.1"/>
    </source>
</evidence>
<dbReference type="RefSeq" id="WP_181742102.1">
    <property type="nucleotide sequence ID" value="NZ_JACEOL010000062.1"/>
</dbReference>
<keyword evidence="2" id="KW-1185">Reference proteome</keyword>
<sequence length="125" mass="15254">MKNRETIPGHLLHDIYNDSDLQIHYFIDSYEEWKEIWRQVPTEVTDCLETLGAKYRHDQHLMSQKKKEILSDIKKHFPEVWKYFHPNGKFSKYHWDYANSAFWCRLQFKKQGISEEESWQETVSS</sequence>
<proteinExistence type="predicted"/>